<name>A0A9W8K533_9AGAR</name>
<feature type="coiled-coil region" evidence="1">
    <location>
        <begin position="1"/>
        <end position="32"/>
    </location>
</feature>
<accession>A0A9W8K533</accession>
<dbReference type="Proteomes" id="UP001148786">
    <property type="component" value="Unassembled WGS sequence"/>
</dbReference>
<keyword evidence="1" id="KW-0175">Coiled coil</keyword>
<dbReference type="EMBL" id="JANKHO010000729">
    <property type="protein sequence ID" value="KAJ3506763.1"/>
    <property type="molecule type" value="Genomic_DNA"/>
</dbReference>
<feature type="region of interest" description="Disordered" evidence="2">
    <location>
        <begin position="1"/>
        <end position="32"/>
    </location>
</feature>
<comment type="caution">
    <text evidence="3">The sequence shown here is derived from an EMBL/GenBank/DDBJ whole genome shotgun (WGS) entry which is preliminary data.</text>
</comment>
<organism evidence="3 4">
    <name type="scientific">Agrocybe chaxingu</name>
    <dbReference type="NCBI Taxonomy" id="84603"/>
    <lineage>
        <taxon>Eukaryota</taxon>
        <taxon>Fungi</taxon>
        <taxon>Dikarya</taxon>
        <taxon>Basidiomycota</taxon>
        <taxon>Agaricomycotina</taxon>
        <taxon>Agaricomycetes</taxon>
        <taxon>Agaricomycetidae</taxon>
        <taxon>Agaricales</taxon>
        <taxon>Agaricineae</taxon>
        <taxon>Strophariaceae</taxon>
        <taxon>Agrocybe</taxon>
    </lineage>
</organism>
<reference evidence="3" key="1">
    <citation type="submission" date="2022-07" db="EMBL/GenBank/DDBJ databases">
        <title>Genome Sequence of Agrocybe chaxingu.</title>
        <authorList>
            <person name="Buettner E."/>
        </authorList>
    </citation>
    <scope>NUCLEOTIDE SEQUENCE</scope>
    <source>
        <strain evidence="3">MP-N11</strain>
    </source>
</reference>
<sequence length="92" mass="10869">MEDEKKQKEEEKQQRKALKENKKASKERLERRWKEVCATHKAAVVEWAAECERLRGMGMAVKDLPRKPKRPLKASLEEKDEEDESKSESDEE</sequence>
<gene>
    <name evidence="3" type="ORF">NLJ89_g6683</name>
</gene>
<feature type="region of interest" description="Disordered" evidence="2">
    <location>
        <begin position="58"/>
        <end position="92"/>
    </location>
</feature>
<dbReference type="AlphaFoldDB" id="A0A9W8K533"/>
<evidence type="ECO:0000313" key="4">
    <source>
        <dbReference type="Proteomes" id="UP001148786"/>
    </source>
</evidence>
<evidence type="ECO:0000313" key="3">
    <source>
        <dbReference type="EMBL" id="KAJ3506763.1"/>
    </source>
</evidence>
<keyword evidence="4" id="KW-1185">Reference proteome</keyword>
<evidence type="ECO:0000256" key="2">
    <source>
        <dbReference type="SAM" id="MobiDB-lite"/>
    </source>
</evidence>
<feature type="compositionally biased region" description="Acidic residues" evidence="2">
    <location>
        <begin position="78"/>
        <end position="92"/>
    </location>
</feature>
<evidence type="ECO:0000256" key="1">
    <source>
        <dbReference type="SAM" id="Coils"/>
    </source>
</evidence>
<proteinExistence type="predicted"/>
<protein>
    <submittedName>
        <fullName evidence="3">Uncharacterized protein</fullName>
    </submittedName>
</protein>